<feature type="region of interest" description="Disordered" evidence="2">
    <location>
        <begin position="370"/>
        <end position="416"/>
    </location>
</feature>
<proteinExistence type="predicted"/>
<reference evidence="3 4" key="1">
    <citation type="submission" date="2017-03" db="EMBL/GenBank/DDBJ databases">
        <title>wgs assembly of Dolosigranulum pigrum KPL CDC strains.</title>
        <authorList>
            <person name="Brugger S.D."/>
            <person name="Pettigrew M."/>
            <person name="Kong Y."/>
            <person name="Lemon K.P."/>
        </authorList>
    </citation>
    <scope>NUCLEOTIDE SEQUENCE [LARGE SCALE GENOMIC DNA]</scope>
    <source>
        <strain evidence="3 4">KPL1931_CDC4294-98</strain>
    </source>
</reference>
<sequence>MVKYLGKTEHDLDLVTKSYLVQKISNLTDDSALASALSSYIKSSDANNLVSELRSEVEEKLRAKVAKVDGKTLSANDFTNEFRQKLENLYTNDQIEQKIRESVQNIDLSQYITQSVADEKYARADHTHTNFDNLSIGNKLSFGDFGMQYEGGEYPSLTWNHSEAGNILSARKFFVDFWKNFDIHGNEIKGLATPTRDDHAASKGYVDSKVDSISLPDTGITQEQASELYAAKVHSHNSEEIADSVAVVGTSASANKLVKTDGTGNISIGTEPSSENHAVNKHYVDNKVANINIHSSGVTQEQADDRYARTEHTHVSTDITDTITAIGTINSANKIVKTDSTGFLNIIAPTDSSPGKSIVLKSYLDEKLDQKASSDHNHDSTYYQKTEYISDPGASDKADKPLKSNASGGLTLTNTPTENTDAVNKLYVDNKVADISLPDSGMTQTQADQRYIRSNAATSTLGRHLTVDASNDGSYSASLFLKKNNHQYEFFTNQVGKFGAYDKTHSRTLFEADRNTFKHETNVDMSNNRIMNLPEPNGANQPATKSWTEGYVTERINGINIPSTPNLSEYLTQSSADGRYARTSHTHDSAAITNTTNRIGTSASANKVVKLDGRGFLDVVTPNDSSPGNSVIVKSYLDSKLNGKANSSELSTLQSTVTELQNKIRELEANAGKVKDTRTNRYLDVWIGPESQKPDSTNKMVFVEES</sequence>
<evidence type="ECO:0000256" key="1">
    <source>
        <dbReference type="SAM" id="Coils"/>
    </source>
</evidence>
<evidence type="ECO:0000256" key="2">
    <source>
        <dbReference type="SAM" id="MobiDB-lite"/>
    </source>
</evidence>
<keyword evidence="1" id="KW-0175">Coiled coil</keyword>
<dbReference type="EMBL" id="NAQV01000023">
    <property type="protein sequence ID" value="RAN62456.1"/>
    <property type="molecule type" value="Genomic_DNA"/>
</dbReference>
<gene>
    <name evidence="3" type="ORF">B8A44_07865</name>
</gene>
<evidence type="ECO:0000313" key="3">
    <source>
        <dbReference type="EMBL" id="RAN62456.1"/>
    </source>
</evidence>
<feature type="compositionally biased region" description="Basic and acidic residues" evidence="2">
    <location>
        <begin position="370"/>
        <end position="379"/>
    </location>
</feature>
<dbReference type="RefSeq" id="WP_112790404.1">
    <property type="nucleotide sequence ID" value="NZ_NAQV01000023.1"/>
</dbReference>
<accession>A0A328KI44</accession>
<name>A0A328KI44_9LACT</name>
<dbReference type="Proteomes" id="UP000249099">
    <property type="component" value="Unassembled WGS sequence"/>
</dbReference>
<evidence type="ECO:0000313" key="4">
    <source>
        <dbReference type="Proteomes" id="UP000249099"/>
    </source>
</evidence>
<comment type="caution">
    <text evidence="3">The sequence shown here is derived from an EMBL/GenBank/DDBJ whole genome shotgun (WGS) entry which is preliminary data.</text>
</comment>
<dbReference type="AlphaFoldDB" id="A0A328KI44"/>
<feature type="coiled-coil region" evidence="1">
    <location>
        <begin position="650"/>
        <end position="677"/>
    </location>
</feature>
<organism evidence="3 4">
    <name type="scientific">Dolosigranulum pigrum</name>
    <dbReference type="NCBI Taxonomy" id="29394"/>
    <lineage>
        <taxon>Bacteria</taxon>
        <taxon>Bacillati</taxon>
        <taxon>Bacillota</taxon>
        <taxon>Bacilli</taxon>
        <taxon>Lactobacillales</taxon>
        <taxon>Carnobacteriaceae</taxon>
        <taxon>Dolosigranulum</taxon>
    </lineage>
</organism>
<feature type="compositionally biased region" description="Polar residues" evidence="2">
    <location>
        <begin position="404"/>
        <end position="416"/>
    </location>
</feature>
<protein>
    <submittedName>
        <fullName evidence="3">Uncharacterized protein</fullName>
    </submittedName>
</protein>